<proteinExistence type="predicted"/>
<dbReference type="STRING" id="1265350.IX46_02750"/>
<dbReference type="KEGG" id="baph:IX46_02750"/>
<organism evidence="1 2">
    <name type="scientific">Buchnera aphidicola</name>
    <name type="common">Aphis glycines</name>
    <dbReference type="NCBI Taxonomy" id="1265350"/>
    <lineage>
        <taxon>Bacteria</taxon>
        <taxon>Pseudomonadati</taxon>
        <taxon>Pseudomonadota</taxon>
        <taxon>Gammaproteobacteria</taxon>
        <taxon>Enterobacterales</taxon>
        <taxon>Erwiniaceae</taxon>
        <taxon>Buchnera</taxon>
    </lineage>
</organism>
<dbReference type="OrthoDB" id="6554633at2"/>
<evidence type="ECO:0000313" key="2">
    <source>
        <dbReference type="Proteomes" id="UP000066321"/>
    </source>
</evidence>
<accession>A0A0M5JR35</accession>
<dbReference type="RefSeq" id="WP_053940453.1">
    <property type="nucleotide sequence ID" value="NZ_CP009253.1"/>
</dbReference>
<reference evidence="1 2" key="1">
    <citation type="journal article" date="2015" name="J Genomics">
        <title>Whole Genome Sequence of the Soybean Aphid Endosymbiont Buchnera aphidicola and Genetic Differentiation among Biotype-Specific Strains.</title>
        <authorList>
            <person name="Cassone B.J."/>
            <person name="Wenger J.A."/>
            <person name="Michel A.P."/>
        </authorList>
    </citation>
    <scope>NUCLEOTIDE SEQUENCE [LARGE SCALE GENOMIC DNA]</scope>
    <source>
        <strain evidence="1 2">BAg</strain>
    </source>
</reference>
<sequence length="70" mass="8473">MKIKKFKNIQNKHKKNYSQKIYDNKMKNNVFLHQIEIKNIQNSIKSLSKKINYLELCINRILGTQKPPHY</sequence>
<dbReference type="AlphaFoldDB" id="A0A0M5JR35"/>
<name>A0A0M5JR35_9GAMM</name>
<gene>
    <name evidence="1" type="ORF">IX46_02750</name>
</gene>
<dbReference type="PATRIC" id="fig|1265350.3.peg.521"/>
<evidence type="ECO:0000313" key="1">
    <source>
        <dbReference type="EMBL" id="ALD15458.1"/>
    </source>
</evidence>
<dbReference type="Proteomes" id="UP000066321">
    <property type="component" value="Chromosome"/>
</dbReference>
<dbReference type="EMBL" id="CP009253">
    <property type="protein sequence ID" value="ALD15458.1"/>
    <property type="molecule type" value="Genomic_DNA"/>
</dbReference>
<protein>
    <submittedName>
        <fullName evidence="1">Uncharacterized protein</fullName>
    </submittedName>
</protein>